<evidence type="ECO:0000256" key="1">
    <source>
        <dbReference type="SAM" id="MobiDB-lite"/>
    </source>
</evidence>
<dbReference type="Pfam" id="PF05036">
    <property type="entry name" value="SPOR"/>
    <property type="match status" value="1"/>
</dbReference>
<dbReference type="SUPFAM" id="SSF110997">
    <property type="entry name" value="Sporulation related repeat"/>
    <property type="match status" value="1"/>
</dbReference>
<evidence type="ECO:0000313" key="5">
    <source>
        <dbReference type="Proteomes" id="UP000217348"/>
    </source>
</evidence>
<dbReference type="GO" id="GO:0042834">
    <property type="term" value="F:peptidoglycan binding"/>
    <property type="evidence" value="ECO:0007669"/>
    <property type="project" value="InterPro"/>
</dbReference>
<dbReference type="InterPro" id="IPR036680">
    <property type="entry name" value="SPOR-like_sf"/>
</dbReference>
<reference evidence="5" key="1">
    <citation type="submission" date="2017-06" db="EMBL/GenBank/DDBJ databases">
        <title>Capnocytophaga spp. assemblies.</title>
        <authorList>
            <person name="Gulvik C.A."/>
        </authorList>
    </citation>
    <scope>NUCLEOTIDE SEQUENCE [LARGE SCALE GENOMIC DNA]</scope>
    <source>
        <strain evidence="5">H2177</strain>
    </source>
</reference>
<feature type="compositionally biased region" description="Polar residues" evidence="1">
    <location>
        <begin position="269"/>
        <end position="284"/>
    </location>
</feature>
<dbReference type="InterPro" id="IPR041268">
    <property type="entry name" value="HU-CCDC81_bac_2"/>
</dbReference>
<dbReference type="AlphaFoldDB" id="A0A250FXZ1"/>
<feature type="domain" description="SPOR" evidence="3">
    <location>
        <begin position="320"/>
        <end position="401"/>
    </location>
</feature>
<feature type="transmembrane region" description="Helical" evidence="2">
    <location>
        <begin position="187"/>
        <end position="209"/>
    </location>
</feature>
<keyword evidence="2" id="KW-0812">Transmembrane</keyword>
<proteinExistence type="predicted"/>
<name>A0A250FXZ1_9FLAO</name>
<dbReference type="PROSITE" id="PS51724">
    <property type="entry name" value="SPOR"/>
    <property type="match status" value="1"/>
</dbReference>
<accession>A0A250FXZ1</accession>
<dbReference type="RefSeq" id="WP_095895124.1">
    <property type="nucleotide sequence ID" value="NZ_CP022387.1"/>
</dbReference>
<feature type="region of interest" description="Disordered" evidence="1">
    <location>
        <begin position="269"/>
        <end position="288"/>
    </location>
</feature>
<organism evidence="4 5">
    <name type="scientific">Capnocytophaga stomatis</name>
    <dbReference type="NCBI Taxonomy" id="1848904"/>
    <lineage>
        <taxon>Bacteria</taxon>
        <taxon>Pseudomonadati</taxon>
        <taxon>Bacteroidota</taxon>
        <taxon>Flavobacteriia</taxon>
        <taxon>Flavobacteriales</taxon>
        <taxon>Flavobacteriaceae</taxon>
        <taxon>Capnocytophaga</taxon>
    </lineage>
</organism>
<protein>
    <submittedName>
        <fullName evidence="4">N-acetylmuramoyl-L-alanine amidase</fullName>
    </submittedName>
</protein>
<gene>
    <name evidence="4" type="ORF">CGC58_03420</name>
</gene>
<dbReference type="OrthoDB" id="653949at2"/>
<dbReference type="InterPro" id="IPR040495">
    <property type="entry name" value="HU-CCDC81_bac_1"/>
</dbReference>
<evidence type="ECO:0000259" key="3">
    <source>
        <dbReference type="PROSITE" id="PS51724"/>
    </source>
</evidence>
<keyword evidence="2" id="KW-1133">Transmembrane helix</keyword>
<dbReference type="Pfam" id="PF18175">
    <property type="entry name" value="HU-CCDC81_bac_2"/>
    <property type="match status" value="1"/>
</dbReference>
<dbReference type="EMBL" id="CP022387">
    <property type="protein sequence ID" value="ATA88856.1"/>
    <property type="molecule type" value="Genomic_DNA"/>
</dbReference>
<dbReference type="Proteomes" id="UP000217348">
    <property type="component" value="Chromosome"/>
</dbReference>
<sequence>MKDLNEYIEELLYKHQCVIIPKFGAFISNRKSARLFEDKTFVPPKRELTFNASLHSNDGLLIKYISETSGVDYNLVEDYVNLTVEGWKKILQQGETLTLNNIGVLRQTPEGRLAFEVFEDVNYLTDSFGMSAFVPHEIAEVEEVIKPVEKQITPTLDLSVEKEVKTENTFVNRQRKEEPKRAKKRPFLAYTAIAIVGLGLLAFGAFKLFGEAIITDEAQNEVVITESQIEEQVQQKLSEATFTIPLTLPTISLNAVKVKELSKSKAEASQQMVSSQKTEVTTPQVKESKKETVTPKEVVKEVKKEVKKEVAPVAVKETSSTKNKKFQVIAGAFKEEKNARTRVEQLKKLGYKNASVIGKNAKGLYQVSYAGFDSMAEAEALKKEVKEAKDEKKLDGGWILVNP</sequence>
<dbReference type="KEGG" id="csto:CGC58_03420"/>
<dbReference type="InterPro" id="IPR007730">
    <property type="entry name" value="SPOR-like_dom"/>
</dbReference>
<keyword evidence="2" id="KW-0472">Membrane</keyword>
<evidence type="ECO:0000313" key="4">
    <source>
        <dbReference type="EMBL" id="ATA88856.1"/>
    </source>
</evidence>
<dbReference type="Gene3D" id="3.30.70.1070">
    <property type="entry name" value="Sporulation related repeat"/>
    <property type="match status" value="1"/>
</dbReference>
<dbReference type="Pfam" id="PF18174">
    <property type="entry name" value="HU-CCDC81_bac_1"/>
    <property type="match status" value="1"/>
</dbReference>
<evidence type="ECO:0000256" key="2">
    <source>
        <dbReference type="SAM" id="Phobius"/>
    </source>
</evidence>